<name>A0A8J8P1Z6_HALGN</name>
<dbReference type="Proteomes" id="UP000785679">
    <property type="component" value="Unassembled WGS sequence"/>
</dbReference>
<accession>A0A8J8P1Z6</accession>
<organism evidence="1 2">
    <name type="scientific">Halteria grandinella</name>
    <dbReference type="NCBI Taxonomy" id="5974"/>
    <lineage>
        <taxon>Eukaryota</taxon>
        <taxon>Sar</taxon>
        <taxon>Alveolata</taxon>
        <taxon>Ciliophora</taxon>
        <taxon>Intramacronucleata</taxon>
        <taxon>Spirotrichea</taxon>
        <taxon>Stichotrichia</taxon>
        <taxon>Sporadotrichida</taxon>
        <taxon>Halteriidae</taxon>
        <taxon>Halteria</taxon>
    </lineage>
</organism>
<proteinExistence type="predicted"/>
<gene>
    <name evidence="1" type="ORF">FGO68_gene5378</name>
</gene>
<dbReference type="EMBL" id="RRYP01002895">
    <property type="protein sequence ID" value="TNV84324.1"/>
    <property type="molecule type" value="Genomic_DNA"/>
</dbReference>
<dbReference type="AlphaFoldDB" id="A0A8J8P1Z6"/>
<evidence type="ECO:0000313" key="2">
    <source>
        <dbReference type="Proteomes" id="UP000785679"/>
    </source>
</evidence>
<reference evidence="1" key="1">
    <citation type="submission" date="2019-06" db="EMBL/GenBank/DDBJ databases">
        <authorList>
            <person name="Zheng W."/>
        </authorList>
    </citation>
    <scope>NUCLEOTIDE SEQUENCE</scope>
    <source>
        <strain evidence="1">QDHG01</strain>
    </source>
</reference>
<comment type="caution">
    <text evidence="1">The sequence shown here is derived from an EMBL/GenBank/DDBJ whole genome shotgun (WGS) entry which is preliminary data.</text>
</comment>
<evidence type="ECO:0000313" key="1">
    <source>
        <dbReference type="EMBL" id="TNV84324.1"/>
    </source>
</evidence>
<keyword evidence="2" id="KW-1185">Reference proteome</keyword>
<protein>
    <submittedName>
        <fullName evidence="1">Uncharacterized protein</fullName>
    </submittedName>
</protein>
<sequence>MKVLQQYFSIIPPANGLVKIYACQYSHLLRQIRIFESQILLFQGQCYLALSNQKCHHVLLIFSIFHKNKIVFLRIILINPIDLIQIVIYEFISSLPLYHHQVNLFIFEPYSRSNFQLKQQYLLDEIQMRITHFSLKF</sequence>